<name>A0A225UPA4_9STRA</name>
<dbReference type="Proteomes" id="UP000198211">
    <property type="component" value="Unassembled WGS sequence"/>
</dbReference>
<keyword evidence="1" id="KW-0378">Hydrolase</keyword>
<dbReference type="AlphaFoldDB" id="A0A225UPA4"/>
<keyword evidence="1" id="KW-0347">Helicase</keyword>
<dbReference type="PANTHER" id="PTHR10492:SF57">
    <property type="entry name" value="ATP-DEPENDENT DNA HELICASE"/>
    <property type="match status" value="1"/>
</dbReference>
<dbReference type="EMBL" id="NBNE01013735">
    <property type="protein sequence ID" value="OWY94855.1"/>
    <property type="molecule type" value="Genomic_DNA"/>
</dbReference>
<sequence length="274" mass="32048">MLCLAEPEFAGYFDTYRWDKKSKWWVQSKKYVPSLGRIVHVSPQDPERFYLRRLLCYRREPTSFEDLRTIDNVKYPTFHEAARTAGYLENDREWEERLLEASYERMPFQLHQLFGTTLVYSLPGSPLELWERFKSDLSEDFQRELGMDADDRKVEFKTLQSLDNILCVNSKTLENYGLPVLEDYREEADANEQNTGGLVNQEINAYPLVGDHGSNGYKIESEPTGHFRPSHKWNCEIVLAREYCLLSSFKRDSNHVTDWRTNSALDASDSTQAT</sequence>
<accession>A0A225UPA4</accession>
<dbReference type="PANTHER" id="PTHR10492">
    <property type="match status" value="1"/>
</dbReference>
<organism evidence="1 2">
    <name type="scientific">Phytophthora megakarya</name>
    <dbReference type="NCBI Taxonomy" id="4795"/>
    <lineage>
        <taxon>Eukaryota</taxon>
        <taxon>Sar</taxon>
        <taxon>Stramenopiles</taxon>
        <taxon>Oomycota</taxon>
        <taxon>Peronosporomycetes</taxon>
        <taxon>Peronosporales</taxon>
        <taxon>Peronosporaceae</taxon>
        <taxon>Phytophthora</taxon>
    </lineage>
</organism>
<keyword evidence="1" id="KW-0067">ATP-binding</keyword>
<gene>
    <name evidence="1" type="ORF">PHMEG_00035296</name>
</gene>
<keyword evidence="1" id="KW-0547">Nucleotide-binding</keyword>
<proteinExistence type="predicted"/>
<dbReference type="STRING" id="4795.A0A225UPA4"/>
<evidence type="ECO:0000313" key="2">
    <source>
        <dbReference type="Proteomes" id="UP000198211"/>
    </source>
</evidence>
<evidence type="ECO:0000313" key="1">
    <source>
        <dbReference type="EMBL" id="OWY94855.1"/>
    </source>
</evidence>
<dbReference type="OrthoDB" id="1728974at2759"/>
<comment type="caution">
    <text evidence="1">The sequence shown here is derived from an EMBL/GenBank/DDBJ whole genome shotgun (WGS) entry which is preliminary data.</text>
</comment>
<reference evidence="2" key="1">
    <citation type="submission" date="2017-03" db="EMBL/GenBank/DDBJ databases">
        <title>Phytopthora megakarya and P. palmivora, two closely related causual agents of cacao black pod achieved similar genome size and gene model numbers by different mechanisms.</title>
        <authorList>
            <person name="Ali S."/>
            <person name="Shao J."/>
            <person name="Larry D.J."/>
            <person name="Kronmiller B."/>
            <person name="Shen D."/>
            <person name="Strem M.D."/>
            <person name="Melnick R.L."/>
            <person name="Guiltinan M.J."/>
            <person name="Tyler B.M."/>
            <person name="Meinhardt L.W."/>
            <person name="Bailey B.A."/>
        </authorList>
    </citation>
    <scope>NUCLEOTIDE SEQUENCE [LARGE SCALE GENOMIC DNA]</scope>
    <source>
        <strain evidence="2">zdho120</strain>
    </source>
</reference>
<dbReference type="GO" id="GO:0004386">
    <property type="term" value="F:helicase activity"/>
    <property type="evidence" value="ECO:0007669"/>
    <property type="project" value="UniProtKB-KW"/>
</dbReference>
<protein>
    <submittedName>
        <fullName evidence="1">Helitron helicase</fullName>
    </submittedName>
</protein>
<keyword evidence="2" id="KW-1185">Reference proteome</keyword>